<organism evidence="2">
    <name type="scientific">Klebsiella pneumoniae</name>
    <dbReference type="NCBI Taxonomy" id="573"/>
    <lineage>
        <taxon>Bacteria</taxon>
        <taxon>Pseudomonadati</taxon>
        <taxon>Pseudomonadota</taxon>
        <taxon>Gammaproteobacteria</taxon>
        <taxon>Enterobacterales</taxon>
        <taxon>Enterobacteriaceae</taxon>
        <taxon>Klebsiella/Raoultella group</taxon>
        <taxon>Klebsiella</taxon>
        <taxon>Klebsiella pneumoniae complex</taxon>
    </lineage>
</organism>
<feature type="transmembrane region" description="Helical" evidence="1">
    <location>
        <begin position="6"/>
        <end position="30"/>
    </location>
</feature>
<dbReference type="AlphaFoldDB" id="A0A8B0ST62"/>
<evidence type="ECO:0000256" key="1">
    <source>
        <dbReference type="SAM" id="Phobius"/>
    </source>
</evidence>
<keyword evidence="2" id="KW-0614">Plasmid</keyword>
<sequence length="39" mass="4549">MFFYEVFGLYISLSLTGFFYKKIMVLGFNLGASRKLLSF</sequence>
<accession>A0A8B0ST62</accession>
<geneLocation type="plasmid" evidence="2">
    <name>p17-15-vir-like</name>
</geneLocation>
<keyword evidence="1" id="KW-0812">Transmembrane</keyword>
<reference evidence="2" key="1">
    <citation type="submission" date="2020-01" db="EMBL/GenBank/DDBJ databases">
        <authorList>
            <person name="Qin S."/>
        </authorList>
    </citation>
    <scope>NUCLEOTIDE SEQUENCE</scope>
    <source>
        <strain evidence="2">CVir17-16-YZ6g</strain>
        <plasmid evidence="2">p17-15-vir-like</plasmid>
    </source>
</reference>
<dbReference type="EMBL" id="MN956836">
    <property type="protein sequence ID" value="QTX13860.1"/>
    <property type="molecule type" value="Genomic_DNA"/>
</dbReference>
<protein>
    <submittedName>
        <fullName evidence="2">Uncharacterized protein</fullName>
    </submittedName>
</protein>
<evidence type="ECO:0000313" key="2">
    <source>
        <dbReference type="EMBL" id="QTX13860.1"/>
    </source>
</evidence>
<proteinExistence type="predicted"/>
<keyword evidence="1" id="KW-0472">Membrane</keyword>
<keyword evidence="1" id="KW-1133">Transmembrane helix</keyword>
<name>A0A8B0ST62_KLEPN</name>